<organism evidence="1 2">
    <name type="scientific">Rhododendron molle</name>
    <name type="common">Chinese azalea</name>
    <name type="synonym">Azalea mollis</name>
    <dbReference type="NCBI Taxonomy" id="49168"/>
    <lineage>
        <taxon>Eukaryota</taxon>
        <taxon>Viridiplantae</taxon>
        <taxon>Streptophyta</taxon>
        <taxon>Embryophyta</taxon>
        <taxon>Tracheophyta</taxon>
        <taxon>Spermatophyta</taxon>
        <taxon>Magnoliopsida</taxon>
        <taxon>eudicotyledons</taxon>
        <taxon>Gunneridae</taxon>
        <taxon>Pentapetalae</taxon>
        <taxon>asterids</taxon>
        <taxon>Ericales</taxon>
        <taxon>Ericaceae</taxon>
        <taxon>Ericoideae</taxon>
        <taxon>Rhodoreae</taxon>
        <taxon>Rhododendron</taxon>
    </lineage>
</organism>
<evidence type="ECO:0000313" key="2">
    <source>
        <dbReference type="Proteomes" id="UP001062846"/>
    </source>
</evidence>
<gene>
    <name evidence="1" type="ORF">RHMOL_Rhmol06G0086400</name>
</gene>
<accession>A0ACC0NC83</accession>
<proteinExistence type="predicted"/>
<sequence length="91" mass="9642">MGAESTVSQWSFLGLRLGTGAFGGGLVCCRLVVSIRGWSISAWGVGRRFGSERVWVCCFWLGLCTLWALPSGVGPMFPMGLATGVDGGVWL</sequence>
<reference evidence="1" key="1">
    <citation type="submission" date="2022-02" db="EMBL/GenBank/DDBJ databases">
        <title>Plant Genome Project.</title>
        <authorList>
            <person name="Zhang R.-G."/>
        </authorList>
    </citation>
    <scope>NUCLEOTIDE SEQUENCE</scope>
    <source>
        <strain evidence="1">AT1</strain>
    </source>
</reference>
<name>A0ACC0NC83_RHOML</name>
<dbReference type="Proteomes" id="UP001062846">
    <property type="component" value="Chromosome 6"/>
</dbReference>
<comment type="caution">
    <text evidence="1">The sequence shown here is derived from an EMBL/GenBank/DDBJ whole genome shotgun (WGS) entry which is preliminary data.</text>
</comment>
<protein>
    <submittedName>
        <fullName evidence="1">Uncharacterized protein</fullName>
    </submittedName>
</protein>
<keyword evidence="2" id="KW-1185">Reference proteome</keyword>
<dbReference type="EMBL" id="CM046393">
    <property type="protein sequence ID" value="KAI8550198.1"/>
    <property type="molecule type" value="Genomic_DNA"/>
</dbReference>
<evidence type="ECO:0000313" key="1">
    <source>
        <dbReference type="EMBL" id="KAI8550198.1"/>
    </source>
</evidence>